<dbReference type="PANTHER" id="PTHR11717:SF7">
    <property type="entry name" value="LOW MOLECULAR WEIGHT PHOSPHOTYROSINE PROTEIN PHOSPHATASE"/>
    <property type="match status" value="1"/>
</dbReference>
<dbReference type="SUPFAM" id="SSF52788">
    <property type="entry name" value="Phosphotyrosine protein phosphatases I"/>
    <property type="match status" value="1"/>
</dbReference>
<keyword evidence="7" id="KW-1185">Reference proteome</keyword>
<dbReference type="SMART" id="SM00226">
    <property type="entry name" value="LMWPc"/>
    <property type="match status" value="1"/>
</dbReference>
<evidence type="ECO:0000256" key="4">
    <source>
        <dbReference type="ARBA" id="ARBA00022912"/>
    </source>
</evidence>
<dbReference type="GO" id="GO:0004725">
    <property type="term" value="F:protein tyrosine phosphatase activity"/>
    <property type="evidence" value="ECO:0007669"/>
    <property type="project" value="UniProtKB-EC"/>
</dbReference>
<dbReference type="Pfam" id="PF01451">
    <property type="entry name" value="LMWPc"/>
    <property type="match status" value="1"/>
</dbReference>
<dbReference type="Gene3D" id="3.40.50.2300">
    <property type="match status" value="1"/>
</dbReference>
<evidence type="ECO:0000313" key="6">
    <source>
        <dbReference type="EMBL" id="MFC3302059.1"/>
    </source>
</evidence>
<dbReference type="InterPro" id="IPR036196">
    <property type="entry name" value="Ptyr_pPase_sf"/>
</dbReference>
<keyword evidence="3 6" id="KW-0378">Hydrolase</keyword>
<dbReference type="PRINTS" id="PR00719">
    <property type="entry name" value="LMWPTPASE"/>
</dbReference>
<dbReference type="CDD" id="cd16343">
    <property type="entry name" value="LMWPTP"/>
    <property type="match status" value="1"/>
</dbReference>
<dbReference type="EC" id="3.1.3.48" evidence="2"/>
<protein>
    <recommendedName>
        <fullName evidence="2">protein-tyrosine-phosphatase</fullName>
        <ecNumber evidence="2">3.1.3.48</ecNumber>
    </recommendedName>
</protein>
<feature type="domain" description="Phosphotyrosine protein phosphatase I" evidence="5">
    <location>
        <begin position="1"/>
        <end position="141"/>
    </location>
</feature>
<accession>A0ABV7MBL8</accession>
<keyword evidence="4" id="KW-0904">Protein phosphatase</keyword>
<evidence type="ECO:0000256" key="3">
    <source>
        <dbReference type="ARBA" id="ARBA00022801"/>
    </source>
</evidence>
<evidence type="ECO:0000259" key="5">
    <source>
        <dbReference type="SMART" id="SM00226"/>
    </source>
</evidence>
<evidence type="ECO:0000256" key="2">
    <source>
        <dbReference type="ARBA" id="ARBA00013064"/>
    </source>
</evidence>
<proteinExistence type="inferred from homology"/>
<dbReference type="InterPro" id="IPR050438">
    <property type="entry name" value="LMW_PTPase"/>
</dbReference>
<dbReference type="EMBL" id="JBHRVA010000002">
    <property type="protein sequence ID" value="MFC3302059.1"/>
    <property type="molecule type" value="Genomic_DNA"/>
</dbReference>
<dbReference type="PANTHER" id="PTHR11717">
    <property type="entry name" value="LOW MOLECULAR WEIGHT PROTEIN TYROSINE PHOSPHATASE"/>
    <property type="match status" value="1"/>
</dbReference>
<organism evidence="6 7">
    <name type="scientific">Parvularcula lutaonensis</name>
    <dbReference type="NCBI Taxonomy" id="491923"/>
    <lineage>
        <taxon>Bacteria</taxon>
        <taxon>Pseudomonadati</taxon>
        <taxon>Pseudomonadota</taxon>
        <taxon>Alphaproteobacteria</taxon>
        <taxon>Parvularculales</taxon>
        <taxon>Parvularculaceae</taxon>
        <taxon>Parvularcula</taxon>
    </lineage>
</organism>
<comment type="similarity">
    <text evidence="1">Belongs to the low molecular weight phosphotyrosine protein phosphatase family.</text>
</comment>
<evidence type="ECO:0000256" key="1">
    <source>
        <dbReference type="ARBA" id="ARBA00011063"/>
    </source>
</evidence>
<gene>
    <name evidence="6" type="ORF">ACFONP_04870</name>
</gene>
<sequence length="146" mass="15918">MKILFVCLGNICRSPAAEAVFRKRAADQGLDAEVDSAGTGGWHVGTAPDPRMIKAAAARGYDLSPLRARQFSDGDGYEFTHILAMDSANLAHIEDQRLPDWTAEVRMLLDRDVPDPYYGGEDGFDHVLDLLEGGIDTLIGELKSRA</sequence>
<comment type="caution">
    <text evidence="6">The sequence shown here is derived from an EMBL/GenBank/DDBJ whole genome shotgun (WGS) entry which is preliminary data.</text>
</comment>
<name>A0ABV7MBL8_9PROT</name>
<reference evidence="7" key="1">
    <citation type="journal article" date="2019" name="Int. J. Syst. Evol. Microbiol.">
        <title>The Global Catalogue of Microorganisms (GCM) 10K type strain sequencing project: providing services to taxonomists for standard genome sequencing and annotation.</title>
        <authorList>
            <consortium name="The Broad Institute Genomics Platform"/>
            <consortium name="The Broad Institute Genome Sequencing Center for Infectious Disease"/>
            <person name="Wu L."/>
            <person name="Ma J."/>
        </authorList>
    </citation>
    <scope>NUCLEOTIDE SEQUENCE [LARGE SCALE GENOMIC DNA]</scope>
    <source>
        <strain evidence="7">KCTC 22245</strain>
    </source>
</reference>
<dbReference type="Proteomes" id="UP001595607">
    <property type="component" value="Unassembled WGS sequence"/>
</dbReference>
<dbReference type="RefSeq" id="WP_189574226.1">
    <property type="nucleotide sequence ID" value="NZ_BMXU01000001.1"/>
</dbReference>
<evidence type="ECO:0000313" key="7">
    <source>
        <dbReference type="Proteomes" id="UP001595607"/>
    </source>
</evidence>
<dbReference type="InterPro" id="IPR023485">
    <property type="entry name" value="Ptyr_pPase"/>
</dbReference>
<dbReference type="InterPro" id="IPR017867">
    <property type="entry name" value="Tyr_phospatase_low_mol_wt"/>
</dbReference>